<feature type="non-terminal residue" evidence="6">
    <location>
        <position position="1068"/>
    </location>
</feature>
<dbReference type="CDD" id="cd06257">
    <property type="entry name" value="DnaJ"/>
    <property type="match status" value="1"/>
</dbReference>
<dbReference type="SUPFAM" id="SSF48452">
    <property type="entry name" value="TPR-like"/>
    <property type="match status" value="2"/>
</dbReference>
<organism evidence="6 7">
    <name type="scientific">Polarella glacialis</name>
    <name type="common">Dinoflagellate</name>
    <dbReference type="NCBI Taxonomy" id="89957"/>
    <lineage>
        <taxon>Eukaryota</taxon>
        <taxon>Sar</taxon>
        <taxon>Alveolata</taxon>
        <taxon>Dinophyceae</taxon>
        <taxon>Suessiales</taxon>
        <taxon>Suessiaceae</taxon>
        <taxon>Polarella</taxon>
    </lineage>
</organism>
<evidence type="ECO:0000256" key="3">
    <source>
        <dbReference type="PROSITE-ProRule" id="PRU00339"/>
    </source>
</evidence>
<dbReference type="InterPro" id="IPR011990">
    <property type="entry name" value="TPR-like_helical_dom_sf"/>
</dbReference>
<dbReference type="PROSITE" id="PS50005">
    <property type="entry name" value="TPR"/>
    <property type="match status" value="2"/>
</dbReference>
<evidence type="ECO:0000256" key="4">
    <source>
        <dbReference type="SAM" id="MobiDB-lite"/>
    </source>
</evidence>
<sequence length="1068" mass="118476">ACWSSWKSLIEAKKQEKTAEGVRKEHMRVAKDMKLQAVARATMALTGDSGAVDPNALRVMVRGWRHCAMDAQAEKALEAHQKSAKESAEKVASLAKEQAQRRCAFYISEGSQTRLSGCFAAWRSGVLMTQQKVEDRLQMLHQLFIVWSTLVVAMHMPGSAPAEVLAPSAGVLLGLEWPCEDIDGLVEKRWFSSVTVVSVTREVGKRPRYLLRFQDGDEVSHSLRNIAWKYEQNQQHQQQQHQQQQQLTQQQQQCSAQKDGSDVSTVTSSAQLESGSPAEDEAAVPPRAASLPLGGPLFGPRPRKTEEERTADEDKKTDEERTADEDGNTDEEDERRTELADVFEKGMSLDPFQEVKRTLPRHFVSVSSRAVTISIPLAGLFSDTAGSQLQEQDVEVVVLDLAADLEDDEDAVASAGASMLRAFSSPPLLSLKLRGPAPEAAEKTVCWALSIPLKEKVHPESRSIRIRESSVDVRLPRVRSIASAVEKLPPENSGQSQQQPPQQQQQQQQPTHLSSSNPSTATPQQLPHASPRARTTTTTATHTNNNHNHNSQQPQQSSPTTSTTTTINSSSCNNKSSNNNKNNNSNNNNNNYNSDDNNNSSSCERAMQLRTTGNDQFKAGKYREASDSYSAALELDPGNAGLLANRAAAATALGDWTKALEDAKAAVEAESSHGRAHERCARSLLLLDRLPEGLEFCTRRVGALSVQEAKSQEWKTFVATAQRLSHAAAALRQVEVDLKDRVKAAAGDAAALQMLATLKELENEFLEARSSRASPFGRRLRLLRVQAWLLPVAGKSGQPEEVRTKWARDALEEARRLTGEGPGELLALHWQVCALLRLSRRDEARECLKQALRVGQGEPLPLSEELLDSLRAADAQKAQGNDAFQRREWRSALQHFDAAVQADGRHLDAEFSSILFCNRGAVRQKLWKAQAALEDFTMALCMAPKYAKALFRRGAVYLELERYRSAEADFEAVALLEPKFVGLQEHRRRARLWARQPPKRNFYAILGIGFDVSSAELKKAYRASALKWHPDKNIDQPEKAEKRFKDIQEAFETLSDAKSRQEYDYGSN</sequence>
<dbReference type="AlphaFoldDB" id="A0A813H3Y2"/>
<evidence type="ECO:0000256" key="1">
    <source>
        <dbReference type="ARBA" id="ARBA00022737"/>
    </source>
</evidence>
<accession>A0A813H3Y2</accession>
<dbReference type="PANTHER" id="PTHR45188">
    <property type="entry name" value="DNAJ PROTEIN P58IPK HOMOLOG"/>
    <property type="match status" value="1"/>
</dbReference>
<dbReference type="Pfam" id="PF00226">
    <property type="entry name" value="DnaJ"/>
    <property type="match status" value="1"/>
</dbReference>
<dbReference type="InterPro" id="IPR019734">
    <property type="entry name" value="TPR_rpt"/>
</dbReference>
<reference evidence="6" key="1">
    <citation type="submission" date="2021-02" db="EMBL/GenBank/DDBJ databases">
        <authorList>
            <person name="Dougan E. K."/>
            <person name="Rhodes N."/>
            <person name="Thang M."/>
            <person name="Chan C."/>
        </authorList>
    </citation>
    <scope>NUCLEOTIDE SEQUENCE</scope>
</reference>
<feature type="compositionally biased region" description="Low complexity" evidence="4">
    <location>
        <begin position="291"/>
        <end position="300"/>
    </location>
</feature>
<dbReference type="InterPro" id="IPR001623">
    <property type="entry name" value="DnaJ_domain"/>
</dbReference>
<dbReference type="SMART" id="SM00028">
    <property type="entry name" value="TPR"/>
    <property type="match status" value="5"/>
</dbReference>
<dbReference type="Pfam" id="PF13181">
    <property type="entry name" value="TPR_8"/>
    <property type="match status" value="1"/>
</dbReference>
<feature type="region of interest" description="Disordered" evidence="4">
    <location>
        <begin position="487"/>
        <end position="602"/>
    </location>
</feature>
<feature type="compositionally biased region" description="Basic and acidic residues" evidence="4">
    <location>
        <begin position="303"/>
        <end position="320"/>
    </location>
</feature>
<feature type="compositionally biased region" description="Low complexity" evidence="4">
    <location>
        <begin position="237"/>
        <end position="253"/>
    </location>
</feature>
<keyword evidence="2 3" id="KW-0802">TPR repeat</keyword>
<dbReference type="PANTHER" id="PTHR45188:SF2">
    <property type="entry name" value="DNAJ HOMOLOG SUBFAMILY C MEMBER 7"/>
    <property type="match status" value="1"/>
</dbReference>
<evidence type="ECO:0000259" key="5">
    <source>
        <dbReference type="PROSITE" id="PS50076"/>
    </source>
</evidence>
<comment type="caution">
    <text evidence="6">The sequence shown here is derived from an EMBL/GenBank/DDBJ whole genome shotgun (WGS) entry which is preliminary data.</text>
</comment>
<dbReference type="PROSITE" id="PS50076">
    <property type="entry name" value="DNAJ_2"/>
    <property type="match status" value="1"/>
</dbReference>
<keyword evidence="1" id="KW-0677">Repeat</keyword>
<dbReference type="InterPro" id="IPR018253">
    <property type="entry name" value="DnaJ_domain_CS"/>
</dbReference>
<dbReference type="SMART" id="SM00271">
    <property type="entry name" value="DnaJ"/>
    <property type="match status" value="1"/>
</dbReference>
<proteinExistence type="predicted"/>
<feature type="compositionally biased region" description="Polar residues" evidence="4">
    <location>
        <begin position="511"/>
        <end position="527"/>
    </location>
</feature>
<dbReference type="EMBL" id="CAJNNW010000897">
    <property type="protein sequence ID" value="CAE8632389.1"/>
    <property type="molecule type" value="Genomic_DNA"/>
</dbReference>
<dbReference type="Proteomes" id="UP000626109">
    <property type="component" value="Unassembled WGS sequence"/>
</dbReference>
<feature type="non-terminal residue" evidence="6">
    <location>
        <position position="1"/>
    </location>
</feature>
<evidence type="ECO:0000313" key="6">
    <source>
        <dbReference type="EMBL" id="CAE8632389.1"/>
    </source>
</evidence>
<feature type="repeat" description="TPR" evidence="3">
    <location>
        <begin position="947"/>
        <end position="980"/>
    </location>
</feature>
<name>A0A813H3Y2_POLGL</name>
<feature type="compositionally biased region" description="Low complexity" evidence="4">
    <location>
        <begin position="495"/>
        <end position="510"/>
    </location>
</feature>
<protein>
    <recommendedName>
        <fullName evidence="5">J domain-containing protein</fullName>
    </recommendedName>
</protein>
<feature type="region of interest" description="Disordered" evidence="4">
    <location>
        <begin position="237"/>
        <end position="337"/>
    </location>
</feature>
<dbReference type="Gene3D" id="1.10.287.110">
    <property type="entry name" value="DnaJ domain"/>
    <property type="match status" value="1"/>
</dbReference>
<feature type="compositionally biased region" description="Acidic residues" evidence="4">
    <location>
        <begin position="321"/>
        <end position="333"/>
    </location>
</feature>
<evidence type="ECO:0000256" key="2">
    <source>
        <dbReference type="ARBA" id="ARBA00022803"/>
    </source>
</evidence>
<feature type="repeat" description="TPR" evidence="3">
    <location>
        <begin position="606"/>
        <end position="639"/>
    </location>
</feature>
<dbReference type="InterPro" id="IPR036869">
    <property type="entry name" value="J_dom_sf"/>
</dbReference>
<dbReference type="SUPFAM" id="SSF46565">
    <property type="entry name" value="Chaperone J-domain"/>
    <property type="match status" value="1"/>
</dbReference>
<dbReference type="PRINTS" id="PR00625">
    <property type="entry name" value="JDOMAIN"/>
</dbReference>
<feature type="domain" description="J" evidence="5">
    <location>
        <begin position="1001"/>
        <end position="1067"/>
    </location>
</feature>
<feature type="compositionally biased region" description="Low complexity" evidence="4">
    <location>
        <begin position="535"/>
        <end position="602"/>
    </location>
</feature>
<gene>
    <name evidence="6" type="ORF">PGLA2088_LOCUS1193</name>
</gene>
<evidence type="ECO:0000313" key="7">
    <source>
        <dbReference type="Proteomes" id="UP000626109"/>
    </source>
</evidence>
<dbReference type="PROSITE" id="PS00636">
    <property type="entry name" value="DNAJ_1"/>
    <property type="match status" value="1"/>
</dbReference>
<dbReference type="Gene3D" id="1.25.40.10">
    <property type="entry name" value="Tetratricopeptide repeat domain"/>
    <property type="match status" value="2"/>
</dbReference>
<feature type="compositionally biased region" description="Polar residues" evidence="4">
    <location>
        <begin position="254"/>
        <end position="274"/>
    </location>
</feature>